<gene>
    <name evidence="2" type="ORF">ASJ35_17855</name>
</gene>
<sequence length="454" mass="49304">MKKADGWSMGQEEQKKKALEEKLRRRVYTAAFEAAQQRKEKPWQSWDEAFSERLAKQPFITEEERKPFAPSGAGAQNAFYTGEKQPWPGLGEAWPGQARRAERTPWAALPENPPSGAGTMLLAGQRRSMAQAAPGGEPPAGPEQGAPGFALEGVDPAYRDAVYAGQALAELLRPERRKAGTETGKALQPGGGYGTLKKRQDTESWWDAFLEQQAALQAQTLAQERAQAEGVGAAYTKYVRPLLERAALGLSTALSPIPSVPGSEPGTGLAQAIETSNANYERNKMHDISGRPVHGQGVDAAGEFAYGNSRMKDSGCGVIGTYNALYLLGKEPSLAEVGRRYEISGAMAGGGAWGTNPYGAPQVLKQYGVQYEEYTDPDALEREAGEGDVMIVSIWNRKGTIFEGYHTFAVQKVNGELMVYNRFNNSAESTEKKTMGEVIENGQFIVGYRVQNAK</sequence>
<name>A0A0W7TLC8_9FIRM</name>
<evidence type="ECO:0000256" key="1">
    <source>
        <dbReference type="SAM" id="MobiDB-lite"/>
    </source>
</evidence>
<organism evidence="2 3">
    <name type="scientific">Ruthenibacterium lactatiformans</name>
    <dbReference type="NCBI Taxonomy" id="1550024"/>
    <lineage>
        <taxon>Bacteria</taxon>
        <taxon>Bacillati</taxon>
        <taxon>Bacillota</taxon>
        <taxon>Clostridia</taxon>
        <taxon>Eubacteriales</taxon>
        <taxon>Oscillospiraceae</taxon>
        <taxon>Ruthenibacterium</taxon>
    </lineage>
</organism>
<accession>A0A0W7TLC8</accession>
<proteinExistence type="predicted"/>
<dbReference type="AlphaFoldDB" id="A0A0W7TLC8"/>
<evidence type="ECO:0000313" key="3">
    <source>
        <dbReference type="Proteomes" id="UP000053433"/>
    </source>
</evidence>
<dbReference type="RefSeq" id="WP_058723982.1">
    <property type="nucleotide sequence ID" value="NZ_LMUA01000049.1"/>
</dbReference>
<feature type="region of interest" description="Disordered" evidence="1">
    <location>
        <begin position="61"/>
        <end position="147"/>
    </location>
</feature>
<comment type="caution">
    <text evidence="2">The sequence shown here is derived from an EMBL/GenBank/DDBJ whole genome shotgun (WGS) entry which is preliminary data.</text>
</comment>
<dbReference type="EMBL" id="LMUA01000049">
    <property type="protein sequence ID" value="KUE74673.1"/>
    <property type="molecule type" value="Genomic_DNA"/>
</dbReference>
<reference evidence="2 3" key="1">
    <citation type="submission" date="2015-10" db="EMBL/GenBank/DDBJ databases">
        <title>A novel member of the family Ruminococcaceae isolated from human faeces.</title>
        <authorList>
            <person name="Shkoporov A.N."/>
            <person name="Chaplin A.V."/>
            <person name="Motuzova O.V."/>
            <person name="Kafarskaia L.I."/>
            <person name="Efimov B.A."/>
        </authorList>
    </citation>
    <scope>NUCLEOTIDE SEQUENCE [LARGE SCALE GENOMIC DNA]</scope>
    <source>
        <strain evidence="2 3">668</strain>
    </source>
</reference>
<evidence type="ECO:0000313" key="2">
    <source>
        <dbReference type="EMBL" id="KUE74673.1"/>
    </source>
</evidence>
<protein>
    <submittedName>
        <fullName evidence="2">Uncharacterized protein</fullName>
    </submittedName>
</protein>
<dbReference type="Proteomes" id="UP000053433">
    <property type="component" value="Unassembled WGS sequence"/>
</dbReference>
<feature type="region of interest" description="Disordered" evidence="1">
    <location>
        <begin position="1"/>
        <end position="20"/>
    </location>
</feature>